<dbReference type="InterPro" id="IPR017926">
    <property type="entry name" value="GATASE"/>
</dbReference>
<dbReference type="InterPro" id="IPR029062">
    <property type="entry name" value="Class_I_gatase-like"/>
</dbReference>
<dbReference type="EMBL" id="AP025226">
    <property type="protein sequence ID" value="BDB98162.1"/>
    <property type="molecule type" value="Genomic_DNA"/>
</dbReference>
<dbReference type="PANTHER" id="PTHR42695">
    <property type="entry name" value="GLUTAMINE AMIDOTRANSFERASE YLR126C-RELATED"/>
    <property type="match status" value="1"/>
</dbReference>
<sequence>MDVLAVYNHPVETLGNFKKFLQIKKEIMAEELKGDEKFDALIIMGGPMSVYESDKYHFLNTEMQLIRQAYYQNKRVLGVCLGSQLIAEALGGKVIKGPHGQEIGIQKVKLLGNLKEFMKNEEITVFQWHGDTFSLPIDAELLAYNRNYFQAFKTKRILGVQFHTEVDAKMIEDWIRIYGGDKRLIDEVRRAEDELERNSEKIIKYWLSL</sequence>
<dbReference type="PANTHER" id="PTHR42695:SF5">
    <property type="entry name" value="GLUTAMINE AMIDOTRANSFERASE YLR126C-RELATED"/>
    <property type="match status" value="1"/>
</dbReference>
<gene>
    <name evidence="2" type="ORF">SACC_11790</name>
</gene>
<dbReference type="AlphaFoldDB" id="A0AAQ4CQT1"/>
<proteinExistence type="predicted"/>
<dbReference type="Proteomes" id="UP001319921">
    <property type="component" value="Chromosome"/>
</dbReference>
<keyword evidence="3" id="KW-1185">Reference proteome</keyword>
<dbReference type="Pfam" id="PF00117">
    <property type="entry name" value="GATase"/>
    <property type="match status" value="1"/>
</dbReference>
<organism evidence="2 3">
    <name type="scientific">Saccharolobus caldissimus</name>
    <dbReference type="NCBI Taxonomy" id="1702097"/>
    <lineage>
        <taxon>Archaea</taxon>
        <taxon>Thermoproteota</taxon>
        <taxon>Thermoprotei</taxon>
        <taxon>Sulfolobales</taxon>
        <taxon>Sulfolobaceae</taxon>
        <taxon>Saccharolobus</taxon>
    </lineage>
</organism>
<reference evidence="2 3" key="1">
    <citation type="journal article" date="2022" name="Microbiol. Resour. Announc.">
        <title>Complete Genome Sequence of the Hyperthermophilic and Acidophilic Archaeon Saccharolobus caldissimus Strain HS-3T.</title>
        <authorList>
            <person name="Sakai H.D."/>
            <person name="Kurosawa N."/>
        </authorList>
    </citation>
    <scope>NUCLEOTIDE SEQUENCE [LARGE SCALE GENOMIC DNA]</scope>
    <source>
        <strain evidence="2 3">JCM32116</strain>
    </source>
</reference>
<dbReference type="RefSeq" id="WP_229572087.1">
    <property type="nucleotide sequence ID" value="NZ_AP025226.1"/>
</dbReference>
<dbReference type="PROSITE" id="PS51273">
    <property type="entry name" value="GATASE_TYPE_1"/>
    <property type="match status" value="1"/>
</dbReference>
<dbReference type="Gene3D" id="3.40.50.880">
    <property type="match status" value="1"/>
</dbReference>
<accession>A0AAQ4CQT1</accession>
<dbReference type="CDD" id="cd01741">
    <property type="entry name" value="GATase1_1"/>
    <property type="match status" value="1"/>
</dbReference>
<evidence type="ECO:0000313" key="3">
    <source>
        <dbReference type="Proteomes" id="UP001319921"/>
    </source>
</evidence>
<name>A0AAQ4CQT1_9CREN</name>
<dbReference type="KEGG" id="scas:SACC_11790"/>
<dbReference type="InterPro" id="IPR044992">
    <property type="entry name" value="ChyE-like"/>
</dbReference>
<feature type="domain" description="Glutamine amidotransferase" evidence="1">
    <location>
        <begin position="29"/>
        <end position="168"/>
    </location>
</feature>
<evidence type="ECO:0000259" key="1">
    <source>
        <dbReference type="Pfam" id="PF00117"/>
    </source>
</evidence>
<protein>
    <submittedName>
        <fullName evidence="2">GMP synthase</fullName>
    </submittedName>
</protein>
<dbReference type="GO" id="GO:0005829">
    <property type="term" value="C:cytosol"/>
    <property type="evidence" value="ECO:0007669"/>
    <property type="project" value="TreeGrafter"/>
</dbReference>
<evidence type="ECO:0000313" key="2">
    <source>
        <dbReference type="EMBL" id="BDB98162.1"/>
    </source>
</evidence>
<dbReference type="GeneID" id="68865918"/>
<dbReference type="SUPFAM" id="SSF52317">
    <property type="entry name" value="Class I glutamine amidotransferase-like"/>
    <property type="match status" value="1"/>
</dbReference>